<evidence type="ECO:0000256" key="10">
    <source>
        <dbReference type="ARBA" id="ARBA00023242"/>
    </source>
</evidence>
<keyword evidence="4 12" id="KW-1133">Transmembrane helix</keyword>
<feature type="compositionally biased region" description="Polar residues" evidence="11">
    <location>
        <begin position="335"/>
        <end position="354"/>
    </location>
</feature>
<dbReference type="PANTHER" id="PTHR31744">
    <property type="entry name" value="PROTEIN CUP-SHAPED COTYLEDON 2-RELATED"/>
    <property type="match status" value="1"/>
</dbReference>
<dbReference type="AlphaFoldDB" id="A0AAD3Y412"/>
<keyword evidence="10" id="KW-0539">Nucleus</keyword>
<dbReference type="Proteomes" id="UP001279734">
    <property type="component" value="Unassembled WGS sequence"/>
</dbReference>
<keyword evidence="15" id="KW-1185">Reference proteome</keyword>
<feature type="region of interest" description="Disordered" evidence="11">
    <location>
        <begin position="331"/>
        <end position="354"/>
    </location>
</feature>
<evidence type="ECO:0000256" key="11">
    <source>
        <dbReference type="SAM" id="MobiDB-lite"/>
    </source>
</evidence>
<evidence type="ECO:0000256" key="4">
    <source>
        <dbReference type="ARBA" id="ARBA00022989"/>
    </source>
</evidence>
<feature type="region of interest" description="Disordered" evidence="11">
    <location>
        <begin position="487"/>
        <end position="506"/>
    </location>
</feature>
<evidence type="ECO:0000256" key="2">
    <source>
        <dbReference type="ARBA" id="ARBA00004167"/>
    </source>
</evidence>
<dbReference type="PROSITE" id="PS51005">
    <property type="entry name" value="NAC"/>
    <property type="match status" value="1"/>
</dbReference>
<evidence type="ECO:0000256" key="7">
    <source>
        <dbReference type="ARBA" id="ARBA00023136"/>
    </source>
</evidence>
<keyword evidence="8" id="KW-0010">Activator</keyword>
<evidence type="ECO:0000256" key="3">
    <source>
        <dbReference type="ARBA" id="ARBA00022692"/>
    </source>
</evidence>
<evidence type="ECO:0000256" key="9">
    <source>
        <dbReference type="ARBA" id="ARBA00023163"/>
    </source>
</evidence>
<dbReference type="Pfam" id="PF02365">
    <property type="entry name" value="NAM"/>
    <property type="match status" value="1"/>
</dbReference>
<evidence type="ECO:0000313" key="14">
    <source>
        <dbReference type="EMBL" id="GMH26670.1"/>
    </source>
</evidence>
<feature type="domain" description="NAC" evidence="13">
    <location>
        <begin position="9"/>
        <end position="159"/>
    </location>
</feature>
<dbReference type="EMBL" id="BSYO01000031">
    <property type="protein sequence ID" value="GMH26670.1"/>
    <property type="molecule type" value="Genomic_DNA"/>
</dbReference>
<organism evidence="14 15">
    <name type="scientific">Nepenthes gracilis</name>
    <name type="common">Slender pitcher plant</name>
    <dbReference type="NCBI Taxonomy" id="150966"/>
    <lineage>
        <taxon>Eukaryota</taxon>
        <taxon>Viridiplantae</taxon>
        <taxon>Streptophyta</taxon>
        <taxon>Embryophyta</taxon>
        <taxon>Tracheophyta</taxon>
        <taxon>Spermatophyta</taxon>
        <taxon>Magnoliopsida</taxon>
        <taxon>eudicotyledons</taxon>
        <taxon>Gunneridae</taxon>
        <taxon>Pentapetalae</taxon>
        <taxon>Caryophyllales</taxon>
        <taxon>Nepenthaceae</taxon>
        <taxon>Nepenthes</taxon>
    </lineage>
</organism>
<dbReference type="PANTHER" id="PTHR31744:SF216">
    <property type="entry name" value="NAC TRANSCRIPTION FACTOR"/>
    <property type="match status" value="1"/>
</dbReference>
<comment type="subcellular location">
    <subcellularLocation>
        <location evidence="2">Membrane</location>
        <topology evidence="2">Single-pass membrane protein</topology>
    </subcellularLocation>
    <subcellularLocation>
        <location evidence="1">Nucleus</location>
    </subcellularLocation>
</comment>
<dbReference type="GO" id="GO:0006355">
    <property type="term" value="P:regulation of DNA-templated transcription"/>
    <property type="evidence" value="ECO:0007669"/>
    <property type="project" value="InterPro"/>
</dbReference>
<keyword evidence="7 12" id="KW-0472">Membrane</keyword>
<evidence type="ECO:0000256" key="12">
    <source>
        <dbReference type="SAM" id="Phobius"/>
    </source>
</evidence>
<evidence type="ECO:0000256" key="5">
    <source>
        <dbReference type="ARBA" id="ARBA00023015"/>
    </source>
</evidence>
<dbReference type="Gene3D" id="2.170.150.80">
    <property type="entry name" value="NAC domain"/>
    <property type="match status" value="1"/>
</dbReference>
<gene>
    <name evidence="14" type="ORF">Nepgr_028513</name>
</gene>
<dbReference type="FunFam" id="2.170.150.80:FF:000002">
    <property type="entry name" value="Nac domain-containing protein 86"/>
    <property type="match status" value="1"/>
</dbReference>
<dbReference type="InterPro" id="IPR003441">
    <property type="entry name" value="NAC-dom"/>
</dbReference>
<name>A0AAD3Y412_NEPGR</name>
<feature type="transmembrane region" description="Helical" evidence="12">
    <location>
        <begin position="591"/>
        <end position="618"/>
    </location>
</feature>
<sequence length="620" mass="69159">MALTSIESLPLGFRFRPTDEELINHYLRLKINGRNSEVEVIPEVDICKWEPWDLPGLSVIKTDDSEWFFFHTRGRKHPNGNRSNRATDAGYWKATGKDRTIRSRKSPIGMKKTLVFYRGRAPKGERTNWIMHEYRATDKDLDGTGPGQGAFVLCRLFKKPEEKTEASKYDKSTGFSPDDTSSELVQETVISQIQVGKQPEDIQTRPVHNPDEMPPNVPAAVESCFMASDDKNQATMLFPHIGDDSVMHEHAFDQVDCKVFSPLHSEMQTDRAHYIDLPFTGDFGSDHLGFYFDDRASEQDRPLWELLDEVLNSQEESSCEELTNTKNAAVGSEARASSNISQLSHPPQGYPSTSHNEAEMILAKNHPAPGALRNFNDPVNCKDIWQTSINPDFRVDAFHGVPTNEEESTPTERPVSYGSDVCGTGIKIRTRQRSQLPTSANFSGQGIAPRRIRLLTILRSQSKLSRMGKEKMDCEEGSETKLTVKESHPMVHRSQSISSRKGNETTVGEEVIKAESIATEASSEYYAAAASSSEAMGESYRLNSDMTYQVQGESKTVLVLRAKPDDDHGNNSISTSDLKKSCNTHGSLSSLSIYIFCVAILLILFGIWICFGGTVGVLPF</sequence>
<evidence type="ECO:0000259" key="13">
    <source>
        <dbReference type="PROSITE" id="PS51005"/>
    </source>
</evidence>
<proteinExistence type="predicted"/>
<dbReference type="InterPro" id="IPR036093">
    <property type="entry name" value="NAC_dom_sf"/>
</dbReference>
<accession>A0AAD3Y412</accession>
<dbReference type="GO" id="GO:0005634">
    <property type="term" value="C:nucleus"/>
    <property type="evidence" value="ECO:0007669"/>
    <property type="project" value="UniProtKB-SubCell"/>
</dbReference>
<keyword evidence="6" id="KW-0238">DNA-binding</keyword>
<evidence type="ECO:0000313" key="15">
    <source>
        <dbReference type="Proteomes" id="UP001279734"/>
    </source>
</evidence>
<evidence type="ECO:0000256" key="6">
    <source>
        <dbReference type="ARBA" id="ARBA00023125"/>
    </source>
</evidence>
<keyword evidence="3 12" id="KW-0812">Transmembrane</keyword>
<dbReference type="GO" id="GO:0016020">
    <property type="term" value="C:membrane"/>
    <property type="evidence" value="ECO:0007669"/>
    <property type="project" value="UniProtKB-SubCell"/>
</dbReference>
<comment type="caution">
    <text evidence="14">The sequence shown here is derived from an EMBL/GenBank/DDBJ whole genome shotgun (WGS) entry which is preliminary data.</text>
</comment>
<protein>
    <recommendedName>
        <fullName evidence="13">NAC domain-containing protein</fullName>
    </recommendedName>
</protein>
<evidence type="ECO:0000256" key="8">
    <source>
        <dbReference type="ARBA" id="ARBA00023159"/>
    </source>
</evidence>
<evidence type="ECO:0000256" key="1">
    <source>
        <dbReference type="ARBA" id="ARBA00004123"/>
    </source>
</evidence>
<reference evidence="14" key="1">
    <citation type="submission" date="2023-05" db="EMBL/GenBank/DDBJ databases">
        <title>Nepenthes gracilis genome sequencing.</title>
        <authorList>
            <person name="Fukushima K."/>
        </authorList>
    </citation>
    <scope>NUCLEOTIDE SEQUENCE</scope>
    <source>
        <strain evidence="14">SING2019-196</strain>
    </source>
</reference>
<keyword evidence="5" id="KW-0805">Transcription regulation</keyword>
<dbReference type="SUPFAM" id="SSF101941">
    <property type="entry name" value="NAC domain"/>
    <property type="match status" value="1"/>
</dbReference>
<keyword evidence="9" id="KW-0804">Transcription</keyword>
<feature type="compositionally biased region" description="Polar residues" evidence="11">
    <location>
        <begin position="493"/>
        <end position="506"/>
    </location>
</feature>
<dbReference type="GO" id="GO:0000976">
    <property type="term" value="F:transcription cis-regulatory region binding"/>
    <property type="evidence" value="ECO:0007669"/>
    <property type="project" value="UniProtKB-ARBA"/>
</dbReference>